<protein>
    <submittedName>
        <fullName evidence="2">Uncharacterized protein</fullName>
    </submittedName>
</protein>
<reference evidence="2" key="2">
    <citation type="submission" date="2018-05" db="EMBL/GenBank/DDBJ databases">
        <title>OgluRS3 (Oryza glumaepatula Reference Sequence Version 3).</title>
        <authorList>
            <person name="Zhang J."/>
            <person name="Kudrna D."/>
            <person name="Lee S."/>
            <person name="Talag J."/>
            <person name="Welchert J."/>
            <person name="Wing R.A."/>
        </authorList>
    </citation>
    <scope>NUCLEOTIDE SEQUENCE [LARGE SCALE GENOMIC DNA]</scope>
</reference>
<dbReference type="AlphaFoldDB" id="A0A0D9YRI8"/>
<organism evidence="2">
    <name type="scientific">Oryza glumipatula</name>
    <dbReference type="NCBI Taxonomy" id="40148"/>
    <lineage>
        <taxon>Eukaryota</taxon>
        <taxon>Viridiplantae</taxon>
        <taxon>Streptophyta</taxon>
        <taxon>Embryophyta</taxon>
        <taxon>Tracheophyta</taxon>
        <taxon>Spermatophyta</taxon>
        <taxon>Magnoliopsida</taxon>
        <taxon>Liliopsida</taxon>
        <taxon>Poales</taxon>
        <taxon>Poaceae</taxon>
        <taxon>BOP clade</taxon>
        <taxon>Oryzoideae</taxon>
        <taxon>Oryzeae</taxon>
        <taxon>Oryzinae</taxon>
        <taxon>Oryza</taxon>
    </lineage>
</organism>
<accession>A0A0D9YRI8</accession>
<name>A0A0D9YRI8_9ORYZ</name>
<reference evidence="2" key="1">
    <citation type="submission" date="2015-04" db="UniProtKB">
        <authorList>
            <consortium name="EnsemblPlants"/>
        </authorList>
    </citation>
    <scope>IDENTIFICATION</scope>
</reference>
<proteinExistence type="predicted"/>
<evidence type="ECO:0000313" key="3">
    <source>
        <dbReference type="Proteomes" id="UP000026961"/>
    </source>
</evidence>
<dbReference type="EnsemblPlants" id="OGLUM02G14860.1">
    <property type="protein sequence ID" value="OGLUM02G14860.1"/>
    <property type="gene ID" value="OGLUM02G14860"/>
</dbReference>
<sequence>MSDTVQVSFAAKKQQRQQMPRNSGRDTPPETHAMSGSGAAEDALSGMVVLLRRGDAPLDLRPLSATIPSPFHCGYRWLGSWDTQKRRGSPPVSIDGEGHLRQQTPLGEPAPNVAGCIVADMVATVHSGCRVVHPRAAATANLRRRRGEFFSCIPAPIAATTKSMLMLQATPTGPSSNVTQLSFDKAKLGFHYLPFLFLRKECIVLNGLAK</sequence>
<dbReference type="Proteomes" id="UP000026961">
    <property type="component" value="Chromosome 2"/>
</dbReference>
<evidence type="ECO:0000313" key="2">
    <source>
        <dbReference type="EnsemblPlants" id="OGLUM02G14860.1"/>
    </source>
</evidence>
<keyword evidence="3" id="KW-1185">Reference proteome</keyword>
<feature type="region of interest" description="Disordered" evidence="1">
    <location>
        <begin position="1"/>
        <end position="39"/>
    </location>
</feature>
<dbReference type="Gramene" id="OGLUM02G14860.1">
    <property type="protein sequence ID" value="OGLUM02G14860.1"/>
    <property type="gene ID" value="OGLUM02G14860"/>
</dbReference>
<dbReference type="HOGENOM" id="CLU_1311849_0_0_1"/>
<evidence type="ECO:0000256" key="1">
    <source>
        <dbReference type="SAM" id="MobiDB-lite"/>
    </source>
</evidence>